<comment type="caution">
    <text evidence="1">The sequence shown here is derived from an EMBL/GenBank/DDBJ whole genome shotgun (WGS) entry which is preliminary data.</text>
</comment>
<dbReference type="RefSeq" id="WP_235969519.1">
    <property type="nucleotide sequence ID" value="NZ_BJTG01000003.1"/>
</dbReference>
<keyword evidence="2" id="KW-1185">Reference proteome</keyword>
<evidence type="ECO:0000313" key="1">
    <source>
        <dbReference type="EMBL" id="GEJ56857.1"/>
    </source>
</evidence>
<gene>
    <name evidence="1" type="ORF">AMYX_15980</name>
</gene>
<proteinExistence type="predicted"/>
<dbReference type="Proteomes" id="UP000503640">
    <property type="component" value="Unassembled WGS sequence"/>
</dbReference>
<organism evidence="1 2">
    <name type="scientific">Anaeromyxobacter diazotrophicus</name>
    <dbReference type="NCBI Taxonomy" id="2590199"/>
    <lineage>
        <taxon>Bacteria</taxon>
        <taxon>Pseudomonadati</taxon>
        <taxon>Myxococcota</taxon>
        <taxon>Myxococcia</taxon>
        <taxon>Myxococcales</taxon>
        <taxon>Cystobacterineae</taxon>
        <taxon>Anaeromyxobacteraceae</taxon>
        <taxon>Anaeromyxobacter</taxon>
    </lineage>
</organism>
<evidence type="ECO:0000313" key="2">
    <source>
        <dbReference type="Proteomes" id="UP000503640"/>
    </source>
</evidence>
<accession>A0A7I9VLJ4</accession>
<protein>
    <submittedName>
        <fullName evidence="1">Uncharacterized protein</fullName>
    </submittedName>
</protein>
<name>A0A7I9VLJ4_9BACT</name>
<sequence>MRAGRRTATAVKTATAGALAARSAAPVEADPAYHRAILKIALELKKPSAQGYDAIVERTIRTMKLDPEGFRRYLGENGARNMSLLLATARGPGL</sequence>
<dbReference type="AlphaFoldDB" id="A0A7I9VLJ4"/>
<reference evidence="2" key="1">
    <citation type="journal article" date="2020" name="Appl. Environ. Microbiol.">
        <title>Diazotrophic Anaeromyxobacter Isolates from Soils.</title>
        <authorList>
            <person name="Masuda Y."/>
            <person name="Yamanaka H."/>
            <person name="Xu Z.X."/>
            <person name="Shiratori Y."/>
            <person name="Aono T."/>
            <person name="Amachi S."/>
            <person name="Senoo K."/>
            <person name="Itoh H."/>
        </authorList>
    </citation>
    <scope>NUCLEOTIDE SEQUENCE [LARGE SCALE GENOMIC DNA]</scope>
    <source>
        <strain evidence="2">R267</strain>
    </source>
</reference>
<dbReference type="EMBL" id="BJTG01000003">
    <property type="protein sequence ID" value="GEJ56857.1"/>
    <property type="molecule type" value="Genomic_DNA"/>
</dbReference>